<proteinExistence type="predicted"/>
<gene>
    <name evidence="9" type="ORF">CARUB_v10002964mg</name>
</gene>
<protein>
    <recommendedName>
        <fullName evidence="8">PUM-HD domain-containing protein</fullName>
    </recommendedName>
</protein>
<dbReference type="AlphaFoldDB" id="R0FIW8"/>
<dbReference type="FunFam" id="1.25.10.10:FF:000237">
    <property type="entry name" value="Pumilio homolog 9"/>
    <property type="match status" value="1"/>
</dbReference>
<feature type="domain" description="PUM-HD" evidence="8">
    <location>
        <begin position="237"/>
        <end position="577"/>
    </location>
</feature>
<feature type="repeat" description="Pumilio" evidence="7">
    <location>
        <begin position="480"/>
        <end position="518"/>
    </location>
</feature>
<dbReference type="Proteomes" id="UP000029121">
    <property type="component" value="Unassembled WGS sequence"/>
</dbReference>
<feature type="repeat" description="Pumilio" evidence="7">
    <location>
        <begin position="337"/>
        <end position="372"/>
    </location>
</feature>
<evidence type="ECO:0000256" key="2">
    <source>
        <dbReference type="ARBA" id="ARBA00022490"/>
    </source>
</evidence>
<dbReference type="PROSITE" id="PS50303">
    <property type="entry name" value="PUM_HD"/>
    <property type="match status" value="1"/>
</dbReference>
<dbReference type="GO" id="GO:0005737">
    <property type="term" value="C:cytoplasm"/>
    <property type="evidence" value="ECO:0007669"/>
    <property type="project" value="UniProtKB-SubCell"/>
</dbReference>
<dbReference type="PANTHER" id="PTHR12537">
    <property type="entry name" value="RNA BINDING PROTEIN PUMILIO-RELATED"/>
    <property type="match status" value="1"/>
</dbReference>
<comment type="function">
    <text evidence="6">Sequence-specific RNA-binding protein that regulates translation and mRNA stability by binding the 3'-UTR of target mRNAs.</text>
</comment>
<dbReference type="SMART" id="SM00025">
    <property type="entry name" value="Pumilio"/>
    <property type="match status" value="8"/>
</dbReference>
<dbReference type="GO" id="GO:0006417">
    <property type="term" value="P:regulation of translation"/>
    <property type="evidence" value="ECO:0007669"/>
    <property type="project" value="UniProtKB-KW"/>
</dbReference>
<dbReference type="InterPro" id="IPR016024">
    <property type="entry name" value="ARM-type_fold"/>
</dbReference>
<dbReference type="InterPro" id="IPR033133">
    <property type="entry name" value="PUM-HD"/>
</dbReference>
<keyword evidence="5" id="KW-0694">RNA-binding</keyword>
<comment type="subcellular location">
    <subcellularLocation>
        <location evidence="1">Cytoplasm</location>
    </subcellularLocation>
</comment>
<evidence type="ECO:0000313" key="10">
    <source>
        <dbReference type="Proteomes" id="UP000029121"/>
    </source>
</evidence>
<dbReference type="Gene3D" id="1.25.10.10">
    <property type="entry name" value="Leucine-rich Repeat Variant"/>
    <property type="match status" value="1"/>
</dbReference>
<keyword evidence="3" id="KW-0677">Repeat</keyword>
<dbReference type="CDD" id="cd07920">
    <property type="entry name" value="Pumilio"/>
    <property type="match status" value="1"/>
</dbReference>
<reference evidence="10" key="1">
    <citation type="journal article" date="2013" name="Nat. Genet.">
        <title>The Capsella rubella genome and the genomic consequences of rapid mating system evolution.</title>
        <authorList>
            <person name="Slotte T."/>
            <person name="Hazzouri K.M."/>
            <person name="Agren J.A."/>
            <person name="Koenig D."/>
            <person name="Maumus F."/>
            <person name="Guo Y.L."/>
            <person name="Steige K."/>
            <person name="Platts A.E."/>
            <person name="Escobar J.S."/>
            <person name="Newman L.K."/>
            <person name="Wang W."/>
            <person name="Mandakova T."/>
            <person name="Vello E."/>
            <person name="Smith L.M."/>
            <person name="Henz S.R."/>
            <person name="Steffen J."/>
            <person name="Takuno S."/>
            <person name="Brandvain Y."/>
            <person name="Coop G."/>
            <person name="Andolfatto P."/>
            <person name="Hu T.T."/>
            <person name="Blanchette M."/>
            <person name="Clark R.M."/>
            <person name="Quesneville H."/>
            <person name="Nordborg M."/>
            <person name="Gaut B.S."/>
            <person name="Lysak M.A."/>
            <person name="Jenkins J."/>
            <person name="Grimwood J."/>
            <person name="Chapman J."/>
            <person name="Prochnik S."/>
            <person name="Shu S."/>
            <person name="Rokhsar D."/>
            <person name="Schmutz J."/>
            <person name="Weigel D."/>
            <person name="Wright S.I."/>
        </authorList>
    </citation>
    <scope>NUCLEOTIDE SEQUENCE [LARGE SCALE GENOMIC DNA]</scope>
    <source>
        <strain evidence="10">cv. Monte Gargano</strain>
    </source>
</reference>
<evidence type="ECO:0000256" key="3">
    <source>
        <dbReference type="ARBA" id="ARBA00022737"/>
    </source>
</evidence>
<keyword evidence="2" id="KW-0963">Cytoplasm</keyword>
<evidence type="ECO:0000259" key="8">
    <source>
        <dbReference type="PROSITE" id="PS50303"/>
    </source>
</evidence>
<dbReference type="eggNOG" id="KOG2049">
    <property type="taxonomic scope" value="Eukaryota"/>
</dbReference>
<evidence type="ECO:0000256" key="1">
    <source>
        <dbReference type="ARBA" id="ARBA00004496"/>
    </source>
</evidence>
<dbReference type="PROSITE" id="PS50302">
    <property type="entry name" value="PUM"/>
    <property type="match status" value="5"/>
</dbReference>
<dbReference type="Pfam" id="PF00806">
    <property type="entry name" value="PUF"/>
    <property type="match status" value="7"/>
</dbReference>
<dbReference type="InterPro" id="IPR011989">
    <property type="entry name" value="ARM-like"/>
</dbReference>
<dbReference type="STRING" id="81985.R0FIW8"/>
<dbReference type="KEGG" id="crb:17881175"/>
<evidence type="ECO:0000313" key="9">
    <source>
        <dbReference type="EMBL" id="EOA22347.1"/>
    </source>
</evidence>
<feature type="repeat" description="Pumilio" evidence="7">
    <location>
        <begin position="262"/>
        <end position="297"/>
    </location>
</feature>
<evidence type="ECO:0000256" key="6">
    <source>
        <dbReference type="ARBA" id="ARBA00058490"/>
    </source>
</evidence>
<dbReference type="SUPFAM" id="SSF48371">
    <property type="entry name" value="ARM repeat"/>
    <property type="match status" value="1"/>
</dbReference>
<feature type="repeat" description="Pumilio" evidence="7">
    <location>
        <begin position="446"/>
        <end position="469"/>
    </location>
</feature>
<dbReference type="EMBL" id="KB870810">
    <property type="protein sequence ID" value="EOA22347.1"/>
    <property type="molecule type" value="Genomic_DNA"/>
</dbReference>
<dbReference type="OrthoDB" id="668540at2759"/>
<evidence type="ECO:0000256" key="5">
    <source>
        <dbReference type="ARBA" id="ARBA00022884"/>
    </source>
</evidence>
<keyword evidence="10" id="KW-1185">Reference proteome</keyword>
<dbReference type="PANTHER" id="PTHR12537:SF131">
    <property type="entry name" value="PUMILIO HOMOLOG 11"/>
    <property type="match status" value="1"/>
</dbReference>
<accession>R0FIW8</accession>
<organism evidence="9 10">
    <name type="scientific">Capsella rubella</name>
    <dbReference type="NCBI Taxonomy" id="81985"/>
    <lineage>
        <taxon>Eukaryota</taxon>
        <taxon>Viridiplantae</taxon>
        <taxon>Streptophyta</taxon>
        <taxon>Embryophyta</taxon>
        <taxon>Tracheophyta</taxon>
        <taxon>Spermatophyta</taxon>
        <taxon>Magnoliopsida</taxon>
        <taxon>eudicotyledons</taxon>
        <taxon>Gunneridae</taxon>
        <taxon>Pentapetalae</taxon>
        <taxon>rosids</taxon>
        <taxon>malvids</taxon>
        <taxon>Brassicales</taxon>
        <taxon>Brassicaceae</taxon>
        <taxon>Camelineae</taxon>
        <taxon>Capsella</taxon>
    </lineage>
</organism>
<dbReference type="InterPro" id="IPR001313">
    <property type="entry name" value="Pumilio_RNA-bd_rpt"/>
</dbReference>
<evidence type="ECO:0000256" key="4">
    <source>
        <dbReference type="ARBA" id="ARBA00022845"/>
    </source>
</evidence>
<sequence length="577" mass="65758">MDFGFFPSDLRQRGSFPDLGFSGFPLTSSVSNGFHFSGDPTTPMTNPFLNLNTVASMADDDLGLSQRFSKLSFSDERSSFFTPVMNPFHGSRNNNDLHGRSKLDFGREGFVERFHGEASMSGFGDLHRRDMDLRARRGVDDGDFQRLRLLGLQEGQNPNPSFNDLRGFTEKMCVRNRDYMFEHFNQEIRRDVSLIPQRSRLAFQGNDVFEDPLMYSRNRTVSPFSAMGGSRELEGSDKSMKNNAFLKKDVLDLPLTFASMVDIHGSVYLMAKDQLGCRFLQKLIEQGRFLDVVIIYEEVINHVTELSMDQFGNYFIQKLLQVCDEEQRTQILIRLTSRPGLLVKVSINTYGTRVVQKLIETVSTKEQISLVKAALKPGFLSLVRELNGNHVILSCLRFLDSNDNKFIFEAATKFCMEIATHRHGCCVLQRCITDSVGEQHEKLVGEIARNSLRLAQDPFGNYVVQYIIENKVGGGDVMFDLRGNFVRLATQKFGSHVVEKCIRFYPESRSRIVHELISVPNFEHLVQDPYANYVIQAALSKTKGFVRASLVEKVRRCENLKMSPYCKKIFSKNFGKK</sequence>
<evidence type="ECO:0000256" key="7">
    <source>
        <dbReference type="PROSITE-ProRule" id="PRU00317"/>
    </source>
</evidence>
<name>R0FIW8_9BRAS</name>
<keyword evidence="4" id="KW-0810">Translation regulation</keyword>
<dbReference type="GO" id="GO:0003729">
    <property type="term" value="F:mRNA binding"/>
    <property type="evidence" value="ECO:0007669"/>
    <property type="project" value="TreeGrafter"/>
</dbReference>
<feature type="repeat" description="Pumilio" evidence="7">
    <location>
        <begin position="298"/>
        <end position="334"/>
    </location>
</feature>
<dbReference type="InterPro" id="IPR033712">
    <property type="entry name" value="Pumilio_RNA-bd"/>
</dbReference>